<evidence type="ECO:0000256" key="4">
    <source>
        <dbReference type="SAM" id="MobiDB-lite"/>
    </source>
</evidence>
<dbReference type="AlphaFoldDB" id="A0A220UA86"/>
<evidence type="ECO:0000313" key="6">
    <source>
        <dbReference type="EMBL" id="ASK65048.1"/>
    </source>
</evidence>
<sequence>MSTRRPSPLAGRKPTRNDLPAFATPDPEAIDDVLPDPAGPGGDAPLGLLIVGINPGLWTAAVNAPFARPGNRFWPSLHRAGLTSRLVDASRGLDAEDEQDLHERGIGITNMIGRATVRADELSREELRQAGQDLVTRVAVLRPRTVAIAGITAFRTAYALPKARLGLQDPAEVAAWPAEVPLWVVPQPSGLNAHANIASLAATWRDVARTAGVAYQEED</sequence>
<name>A0A220UA86_9MICO</name>
<dbReference type="PANTHER" id="PTHR12159:SF9">
    <property type="entry name" value="G_T MISMATCH-SPECIFIC THYMINE DNA GLYCOSYLASE"/>
    <property type="match status" value="1"/>
</dbReference>
<evidence type="ECO:0000256" key="1">
    <source>
        <dbReference type="ARBA" id="ARBA00022763"/>
    </source>
</evidence>
<evidence type="ECO:0000313" key="7">
    <source>
        <dbReference type="Proteomes" id="UP000198398"/>
    </source>
</evidence>
<dbReference type="EMBL" id="CP022316">
    <property type="protein sequence ID" value="ASK65048.1"/>
    <property type="molecule type" value="Genomic_DNA"/>
</dbReference>
<dbReference type="SMART" id="SM00987">
    <property type="entry name" value="UreE_C"/>
    <property type="match status" value="1"/>
</dbReference>
<evidence type="ECO:0000256" key="2">
    <source>
        <dbReference type="ARBA" id="ARBA00022801"/>
    </source>
</evidence>
<keyword evidence="1" id="KW-0227">DNA damage</keyword>
<gene>
    <name evidence="6" type="ORF">CFK39_03535</name>
</gene>
<dbReference type="GO" id="GO:0006285">
    <property type="term" value="P:base-excision repair, AP site formation"/>
    <property type="evidence" value="ECO:0007669"/>
    <property type="project" value="InterPro"/>
</dbReference>
<keyword evidence="2" id="KW-0378">Hydrolase</keyword>
<dbReference type="OrthoDB" id="9799921at2"/>
<proteinExistence type="predicted"/>
<feature type="domain" description="Uracil-DNA glycosylase-like" evidence="5">
    <location>
        <begin position="39"/>
        <end position="208"/>
    </location>
</feature>
<dbReference type="KEGG" id="brv:CFK39_03535"/>
<dbReference type="GO" id="GO:0004844">
    <property type="term" value="F:uracil DNA N-glycosylase activity"/>
    <property type="evidence" value="ECO:0007669"/>
    <property type="project" value="TreeGrafter"/>
</dbReference>
<dbReference type="SMART" id="SM00986">
    <property type="entry name" value="UDG"/>
    <property type="match status" value="1"/>
</dbReference>
<organism evidence="6 7">
    <name type="scientific">Brachybacterium avium</name>
    <dbReference type="NCBI Taxonomy" id="2017485"/>
    <lineage>
        <taxon>Bacteria</taxon>
        <taxon>Bacillati</taxon>
        <taxon>Actinomycetota</taxon>
        <taxon>Actinomycetes</taxon>
        <taxon>Micrococcales</taxon>
        <taxon>Dermabacteraceae</taxon>
        <taxon>Brachybacterium</taxon>
    </lineage>
</organism>
<keyword evidence="7" id="KW-1185">Reference proteome</keyword>
<dbReference type="CDD" id="cd10028">
    <property type="entry name" value="UDG-F2_TDG_MUG"/>
    <property type="match status" value="1"/>
</dbReference>
<evidence type="ECO:0000259" key="5">
    <source>
        <dbReference type="SMART" id="SM00986"/>
    </source>
</evidence>
<dbReference type="Gene3D" id="3.40.470.10">
    <property type="entry name" value="Uracil-DNA glycosylase-like domain"/>
    <property type="match status" value="1"/>
</dbReference>
<dbReference type="PANTHER" id="PTHR12159">
    <property type="entry name" value="G/T AND G/U MISMATCH-SPECIFIC DNA GLYCOSYLASE"/>
    <property type="match status" value="1"/>
</dbReference>
<protein>
    <submittedName>
        <fullName evidence="6">Mismatch-specific DNA-glycosylase</fullName>
    </submittedName>
</protein>
<feature type="region of interest" description="Disordered" evidence="4">
    <location>
        <begin position="1"/>
        <end position="38"/>
    </location>
</feature>
<dbReference type="Pfam" id="PF03167">
    <property type="entry name" value="UDG"/>
    <property type="match status" value="1"/>
</dbReference>
<dbReference type="SUPFAM" id="SSF52141">
    <property type="entry name" value="Uracil-DNA glycosylase-like"/>
    <property type="match status" value="1"/>
</dbReference>
<dbReference type="Proteomes" id="UP000198398">
    <property type="component" value="Chromosome"/>
</dbReference>
<dbReference type="InterPro" id="IPR005122">
    <property type="entry name" value="Uracil-DNA_glycosylase-like"/>
</dbReference>
<keyword evidence="3" id="KW-0234">DNA repair</keyword>
<dbReference type="InterPro" id="IPR036895">
    <property type="entry name" value="Uracil-DNA_glycosylase-like_sf"/>
</dbReference>
<reference evidence="7" key="1">
    <citation type="submission" date="2017-07" db="EMBL/GenBank/DDBJ databases">
        <title>Brachybacterium sp. VR2415.</title>
        <authorList>
            <person name="Tak E.J."/>
            <person name="Bae J.-W."/>
        </authorList>
    </citation>
    <scope>NUCLEOTIDE SEQUENCE [LARGE SCALE GENOMIC DNA]</scope>
    <source>
        <strain evidence="7">VR2415</strain>
    </source>
</reference>
<dbReference type="RefSeq" id="WP_089064295.1">
    <property type="nucleotide sequence ID" value="NZ_CP022316.1"/>
</dbReference>
<accession>A0A220UA86</accession>
<evidence type="ECO:0000256" key="3">
    <source>
        <dbReference type="ARBA" id="ARBA00023204"/>
    </source>
</evidence>
<dbReference type="InterPro" id="IPR015637">
    <property type="entry name" value="MUG/TDG"/>
</dbReference>
<dbReference type="GO" id="GO:0008263">
    <property type="term" value="F:pyrimidine-specific mismatch base pair DNA N-glycosylase activity"/>
    <property type="evidence" value="ECO:0007669"/>
    <property type="project" value="TreeGrafter"/>
</dbReference>